<name>W7ETF4_BIPV3</name>
<evidence type="ECO:0000313" key="2">
    <source>
        <dbReference type="EMBL" id="EUN31356.1"/>
    </source>
</evidence>
<dbReference type="GeneID" id="26258765"/>
<evidence type="ECO:0000256" key="1">
    <source>
        <dbReference type="SAM" id="MobiDB-lite"/>
    </source>
</evidence>
<dbReference type="EMBL" id="KI968699">
    <property type="protein sequence ID" value="EUN31356.1"/>
    <property type="molecule type" value="Genomic_DNA"/>
</dbReference>
<accession>W7ETF4</accession>
<organism evidence="2 3">
    <name type="scientific">Bipolaris victoriae (strain FI3)</name>
    <name type="common">Victoria blight of oats agent</name>
    <name type="synonym">Cochliobolus victoriae</name>
    <dbReference type="NCBI Taxonomy" id="930091"/>
    <lineage>
        <taxon>Eukaryota</taxon>
        <taxon>Fungi</taxon>
        <taxon>Dikarya</taxon>
        <taxon>Ascomycota</taxon>
        <taxon>Pezizomycotina</taxon>
        <taxon>Dothideomycetes</taxon>
        <taxon>Pleosporomycetidae</taxon>
        <taxon>Pleosporales</taxon>
        <taxon>Pleosporineae</taxon>
        <taxon>Pleosporaceae</taxon>
        <taxon>Bipolaris</taxon>
    </lineage>
</organism>
<keyword evidence="3" id="KW-1185">Reference proteome</keyword>
<feature type="compositionally biased region" description="Polar residues" evidence="1">
    <location>
        <begin position="419"/>
        <end position="431"/>
    </location>
</feature>
<evidence type="ECO:0000313" key="3">
    <source>
        <dbReference type="Proteomes" id="UP000054337"/>
    </source>
</evidence>
<feature type="region of interest" description="Disordered" evidence="1">
    <location>
        <begin position="162"/>
        <end position="226"/>
    </location>
</feature>
<feature type="compositionally biased region" description="Polar residues" evidence="1">
    <location>
        <begin position="331"/>
        <end position="349"/>
    </location>
</feature>
<dbReference type="OrthoDB" id="3693399at2759"/>
<feature type="compositionally biased region" description="Polar residues" evidence="1">
    <location>
        <begin position="275"/>
        <end position="289"/>
    </location>
</feature>
<feature type="region of interest" description="Disordered" evidence="1">
    <location>
        <begin position="248"/>
        <end position="305"/>
    </location>
</feature>
<feature type="compositionally biased region" description="Basic and acidic residues" evidence="1">
    <location>
        <begin position="351"/>
        <end position="363"/>
    </location>
</feature>
<proteinExistence type="predicted"/>
<feature type="compositionally biased region" description="Polar residues" evidence="1">
    <location>
        <begin position="364"/>
        <end position="385"/>
    </location>
</feature>
<feature type="compositionally biased region" description="Basic and acidic residues" evidence="1">
    <location>
        <begin position="203"/>
        <end position="213"/>
    </location>
</feature>
<sequence length="624" mass="70041">MAPLTQAEIKSKLLKSTVRAATIYKYTHLLGFRKLSNSDSHHGVQSFAGKPGEFYNASKNVAEVISRRYKSFTDLLEKIKIQNNFREQEVEDLIAKYGPDIWNDGDLGFVTETDNQGEKYQSYPRHLIYSNESDRVKIQTYTYCLVLQCAFSKMRSRSAQDISMQAELPHAASPSPELGQPNAAPPGPNNTFITSSVSRGGKRSRDANHHDVPVARMIPDTYTGGSSSCLARLQSTAVESAFTMRNSVAHADQDNQAREAVGSDDPRIPTPPLDQVSSPNSDQEEQTGGRTFRNKRPRFEQGGTALTNFRLKQLPESTTRTIELKRRDYSDGQSHWVRSSRTPVTTANAGEQEHTETAPERATNDNLSEMTGASASHGSIGTTQECDNDVIAVTNAQEKRSRLTSSATPAPETRYDEASSVQNSSRPSSAAENRESAEPTSLIVKLSLKDLPQVIQRSAYRRRLASQLAHALNLQNQHTQVLEDTVTLIADIRSLDTTLYRSPFGNRNSPYQLLLDQWLSLVAIYLTFRRATDFHDTQEAWNAHISSLPPAERWKREEPYHDAGVSFKEWRSQNLSSVVPTWSRDITCALLETAEWRRPLKTDDIQEMNRRVREFNSGLMAWLD</sequence>
<feature type="region of interest" description="Disordered" evidence="1">
    <location>
        <begin position="325"/>
        <end position="439"/>
    </location>
</feature>
<protein>
    <submittedName>
        <fullName evidence="2">Uncharacterized protein</fullName>
    </submittedName>
</protein>
<reference evidence="2 3" key="1">
    <citation type="journal article" date="2013" name="PLoS Genet.">
        <title>Comparative genome structure, secondary metabolite, and effector coding capacity across Cochliobolus pathogens.</title>
        <authorList>
            <person name="Condon B.J."/>
            <person name="Leng Y."/>
            <person name="Wu D."/>
            <person name="Bushley K.E."/>
            <person name="Ohm R.A."/>
            <person name="Otillar R."/>
            <person name="Martin J."/>
            <person name="Schackwitz W."/>
            <person name="Grimwood J."/>
            <person name="MohdZainudin N."/>
            <person name="Xue C."/>
            <person name="Wang R."/>
            <person name="Manning V.A."/>
            <person name="Dhillon B."/>
            <person name="Tu Z.J."/>
            <person name="Steffenson B.J."/>
            <person name="Salamov A."/>
            <person name="Sun H."/>
            <person name="Lowry S."/>
            <person name="LaButti K."/>
            <person name="Han J."/>
            <person name="Copeland A."/>
            <person name="Lindquist E."/>
            <person name="Barry K."/>
            <person name="Schmutz J."/>
            <person name="Baker S.E."/>
            <person name="Ciuffetti L.M."/>
            <person name="Grigoriev I.V."/>
            <person name="Zhong S."/>
            <person name="Turgeon B.G."/>
        </authorList>
    </citation>
    <scope>NUCLEOTIDE SEQUENCE [LARGE SCALE GENOMIC DNA]</scope>
    <source>
        <strain evidence="2 3">FI3</strain>
    </source>
</reference>
<dbReference type="RefSeq" id="XP_014560965.1">
    <property type="nucleotide sequence ID" value="XM_014705479.1"/>
</dbReference>
<dbReference type="HOGENOM" id="CLU_438033_0_0_1"/>
<dbReference type="AlphaFoldDB" id="W7ETF4"/>
<dbReference type="Proteomes" id="UP000054337">
    <property type="component" value="Unassembled WGS sequence"/>
</dbReference>
<gene>
    <name evidence="2" type="ORF">COCVIDRAFT_87891</name>
</gene>